<dbReference type="AlphaFoldDB" id="A0AAD9JGD4"/>
<sequence length="128" mass="14654">MFVILALFAVHKTSASYFKIHLSSFCTDTLLVWHRQEWYRIGTSSVFHANVYHLGYCIISFYTKIRETGLAVTCHTDNNFRHFCGIHDVLAFLPTNGVSVDLIHLGTIDPASTARLINYFYKTYVNGQ</sequence>
<protein>
    <recommendedName>
        <fullName evidence="4">Secreted protein</fullName>
    </recommendedName>
</protein>
<proteinExistence type="predicted"/>
<evidence type="ECO:0000313" key="2">
    <source>
        <dbReference type="EMBL" id="KAK2152673.1"/>
    </source>
</evidence>
<feature type="signal peptide" evidence="1">
    <location>
        <begin position="1"/>
        <end position="15"/>
    </location>
</feature>
<reference evidence="2" key="1">
    <citation type="journal article" date="2023" name="Mol. Biol. Evol.">
        <title>Third-Generation Sequencing Reveals the Adaptive Role of the Epigenome in Three Deep-Sea Polychaetes.</title>
        <authorList>
            <person name="Perez M."/>
            <person name="Aroh O."/>
            <person name="Sun Y."/>
            <person name="Lan Y."/>
            <person name="Juniper S.K."/>
            <person name="Young C.R."/>
            <person name="Angers B."/>
            <person name="Qian P.Y."/>
        </authorList>
    </citation>
    <scope>NUCLEOTIDE SEQUENCE</scope>
    <source>
        <strain evidence="2">R07B-5</strain>
    </source>
</reference>
<dbReference type="Proteomes" id="UP001209878">
    <property type="component" value="Unassembled WGS sequence"/>
</dbReference>
<gene>
    <name evidence="2" type="ORF">NP493_2426g00000</name>
</gene>
<dbReference type="EMBL" id="JAODUO010002422">
    <property type="protein sequence ID" value="KAK2152673.1"/>
    <property type="molecule type" value="Genomic_DNA"/>
</dbReference>
<keyword evidence="3" id="KW-1185">Reference proteome</keyword>
<feature type="chain" id="PRO_5042166120" description="Secreted protein" evidence="1">
    <location>
        <begin position="16"/>
        <end position="128"/>
    </location>
</feature>
<evidence type="ECO:0008006" key="4">
    <source>
        <dbReference type="Google" id="ProtNLM"/>
    </source>
</evidence>
<evidence type="ECO:0000256" key="1">
    <source>
        <dbReference type="SAM" id="SignalP"/>
    </source>
</evidence>
<evidence type="ECO:0000313" key="3">
    <source>
        <dbReference type="Proteomes" id="UP001209878"/>
    </source>
</evidence>
<name>A0AAD9JGD4_RIDPI</name>
<accession>A0AAD9JGD4</accession>
<comment type="caution">
    <text evidence="2">The sequence shown here is derived from an EMBL/GenBank/DDBJ whole genome shotgun (WGS) entry which is preliminary data.</text>
</comment>
<organism evidence="2 3">
    <name type="scientific">Ridgeia piscesae</name>
    <name type="common">Tubeworm</name>
    <dbReference type="NCBI Taxonomy" id="27915"/>
    <lineage>
        <taxon>Eukaryota</taxon>
        <taxon>Metazoa</taxon>
        <taxon>Spiralia</taxon>
        <taxon>Lophotrochozoa</taxon>
        <taxon>Annelida</taxon>
        <taxon>Polychaeta</taxon>
        <taxon>Sedentaria</taxon>
        <taxon>Canalipalpata</taxon>
        <taxon>Sabellida</taxon>
        <taxon>Siboglinidae</taxon>
        <taxon>Ridgeia</taxon>
    </lineage>
</organism>
<keyword evidence="1" id="KW-0732">Signal</keyword>